<gene>
    <name evidence="1" type="ORF">SAY87_025808</name>
</gene>
<dbReference type="AlphaFoldDB" id="A0AAN7GID3"/>
<comment type="caution">
    <text evidence="1">The sequence shown here is derived from an EMBL/GenBank/DDBJ whole genome shotgun (WGS) entry which is preliminary data.</text>
</comment>
<sequence length="77" mass="8586">MAQLGFPGNTPATREVGLLTLQEATLTGNRIDDYFIGHVAYFAVHIRRVGFCPLRMERPSDLSNAAEELRMMMTAKS</sequence>
<accession>A0AAN7GID3</accession>
<organism evidence="1 2">
    <name type="scientific">Trapa incisa</name>
    <dbReference type="NCBI Taxonomy" id="236973"/>
    <lineage>
        <taxon>Eukaryota</taxon>
        <taxon>Viridiplantae</taxon>
        <taxon>Streptophyta</taxon>
        <taxon>Embryophyta</taxon>
        <taxon>Tracheophyta</taxon>
        <taxon>Spermatophyta</taxon>
        <taxon>Magnoliopsida</taxon>
        <taxon>eudicotyledons</taxon>
        <taxon>Gunneridae</taxon>
        <taxon>Pentapetalae</taxon>
        <taxon>rosids</taxon>
        <taxon>malvids</taxon>
        <taxon>Myrtales</taxon>
        <taxon>Lythraceae</taxon>
        <taxon>Trapa</taxon>
    </lineage>
</organism>
<protein>
    <submittedName>
        <fullName evidence="1">Uncharacterized protein</fullName>
    </submittedName>
</protein>
<keyword evidence="2" id="KW-1185">Reference proteome</keyword>
<evidence type="ECO:0000313" key="2">
    <source>
        <dbReference type="Proteomes" id="UP001345219"/>
    </source>
</evidence>
<evidence type="ECO:0000313" key="1">
    <source>
        <dbReference type="EMBL" id="KAK4746771.1"/>
    </source>
</evidence>
<dbReference type="EMBL" id="JAXIOK010000020">
    <property type="protein sequence ID" value="KAK4746771.1"/>
    <property type="molecule type" value="Genomic_DNA"/>
</dbReference>
<dbReference type="Proteomes" id="UP001345219">
    <property type="component" value="Chromosome 20"/>
</dbReference>
<reference evidence="1 2" key="1">
    <citation type="journal article" date="2023" name="Hortic Res">
        <title>Pangenome of water caltrop reveals structural variations and asymmetric subgenome divergence after allopolyploidization.</title>
        <authorList>
            <person name="Zhang X."/>
            <person name="Chen Y."/>
            <person name="Wang L."/>
            <person name="Yuan Y."/>
            <person name="Fang M."/>
            <person name="Shi L."/>
            <person name="Lu R."/>
            <person name="Comes H.P."/>
            <person name="Ma Y."/>
            <person name="Chen Y."/>
            <person name="Huang G."/>
            <person name="Zhou Y."/>
            <person name="Zheng Z."/>
            <person name="Qiu Y."/>
        </authorList>
    </citation>
    <scope>NUCLEOTIDE SEQUENCE [LARGE SCALE GENOMIC DNA]</scope>
    <source>
        <tissue evidence="1">Roots</tissue>
    </source>
</reference>
<name>A0AAN7GID3_9MYRT</name>
<proteinExistence type="predicted"/>